<dbReference type="InterPro" id="IPR006827">
    <property type="entry name" value="Lant_deHydtase_N"/>
</dbReference>
<feature type="domain" description="Lantibiotic dehydratase N-terminal" evidence="1">
    <location>
        <begin position="43"/>
        <end position="687"/>
    </location>
</feature>
<name>A0ABN0X1C5_9ALTE</name>
<dbReference type="InterPro" id="IPR023809">
    <property type="entry name" value="Thiopep_bacteriocin_synth_dom"/>
</dbReference>
<evidence type="ECO:0008006" key="5">
    <source>
        <dbReference type="Google" id="ProtNLM"/>
    </source>
</evidence>
<evidence type="ECO:0000259" key="2">
    <source>
        <dbReference type="Pfam" id="PF14028"/>
    </source>
</evidence>
<dbReference type="RefSeq" id="WP_343843959.1">
    <property type="nucleotide sequence ID" value="NZ_BAAAEI010000006.1"/>
</dbReference>
<gene>
    <name evidence="3" type="ORF">GCM10009092_16310</name>
</gene>
<evidence type="ECO:0000313" key="3">
    <source>
        <dbReference type="EMBL" id="GAA0352690.1"/>
    </source>
</evidence>
<dbReference type="NCBIfam" id="TIGR03891">
    <property type="entry name" value="thiopep_ocin"/>
    <property type="match status" value="1"/>
</dbReference>
<sequence length="1040" mass="118072">MQTQGVAEFFILRTPRLAFSELTQWHSSDKRQLREKLNAWLHHPETLEALYLASPSLLQRLHQWQQDPDSKRGQKMELALAKYFMRMAGRATPFGLFSAISLGKVAESDHLALKSNDGFSRKTRLDSSCLLALKARLCEQDWVAKDMPLVTNDSLYKMGAEYRYVESYFVKEQIHYRLTSADISEPLQLMVESAREPVRRQVLLDNLMSLDAEISCADAETFVAELVEARILLPVFNLPISGDDMGRQFQREAAALGYQQLSAELEAILSELDGLDQQQHNPPESYQALYQRMQAMALSADEAKSFQVDMLRHAPDLTLSKDKAEQVLVVARHLSRLLPAPGNPFSDIINKINNEFVGRMMPLKAFLDDESGWSMSSDTGYATPLLKGLNLAATQAGTGNAGLSALDRLLLKKLMACADERITEISLTQKDIDQHQLSQTSYFADSFAASLELYGDKADTIRLTGFYGPSAANLLGRFCHLSPQLTEYTRDLLKQEEAQRPDALFAEIIHLPSGRMGNVIARPVLREYEICYLTSAGVPVEKQIGLDDLYVYVEQGLVRLWSQSHQREVIPRLSSAHNTMHNSLGLYKFLAGLQKQQVQYPFFNWPALARERDYLPRVRFGNVLLSVRTWFVPRDKLTALAKLRGDDYSQAWKTLRSQLQLPDWLLYKISDNALTLTLANPIMLDVLLGETKGQSLVTLEELPETEWGTAATLDGQSLRSEVLLPFYQQNDDVLAVARPQPPQENVSREFVVGSEWLSIKFYGGNSTVEKYLLEVLSPLLFAAKQGGLIEGFFFLRYGDPDWHLRLRLHGDGAKLLAEMVPMIYQHSGDYVDNGPIKQVVIDTYKQELERYGGKDAMPLAENLFCINSETALRLLDTALADMESYRWQAVLAGCHSLLEAFALNNEDKLELISLLREGYGREFGDSSHLRKQLGQKYRDVQDQVINLLNRQQMDEVQTQLWSILELQRQPLHMLVQGYQQLDKEGALQGGVKRVLGSFMHMFCNRMFKAYGREQEFVIYDLLRRYYQFKCNADTASKDGK</sequence>
<accession>A0ABN0X1C5</accession>
<proteinExistence type="predicted"/>
<reference evidence="3 4" key="1">
    <citation type="journal article" date="2019" name="Int. J. Syst. Evol. Microbiol.">
        <title>The Global Catalogue of Microorganisms (GCM) 10K type strain sequencing project: providing services to taxonomists for standard genome sequencing and annotation.</title>
        <authorList>
            <consortium name="The Broad Institute Genomics Platform"/>
            <consortium name="The Broad Institute Genome Sequencing Center for Infectious Disease"/>
            <person name="Wu L."/>
            <person name="Ma J."/>
        </authorList>
    </citation>
    <scope>NUCLEOTIDE SEQUENCE [LARGE SCALE GENOMIC DNA]</scope>
    <source>
        <strain evidence="3 4">JCM 13378</strain>
    </source>
</reference>
<comment type="caution">
    <text evidence="3">The sequence shown here is derived from an EMBL/GenBank/DDBJ whole genome shotgun (WGS) entry which is preliminary data.</text>
</comment>
<dbReference type="Pfam" id="PF04738">
    <property type="entry name" value="Lant_dehydr_N"/>
    <property type="match status" value="1"/>
</dbReference>
<feature type="domain" description="Thiopeptide-type bacteriocin biosynthesis" evidence="2">
    <location>
        <begin position="756"/>
        <end position="1026"/>
    </location>
</feature>
<protein>
    <recommendedName>
        <fullName evidence="5">Lanthionine biosynthesis protein LanB</fullName>
    </recommendedName>
</protein>
<evidence type="ECO:0000313" key="4">
    <source>
        <dbReference type="Proteomes" id="UP001501757"/>
    </source>
</evidence>
<keyword evidence="4" id="KW-1185">Reference proteome</keyword>
<evidence type="ECO:0000259" key="1">
    <source>
        <dbReference type="Pfam" id="PF04738"/>
    </source>
</evidence>
<dbReference type="Pfam" id="PF14028">
    <property type="entry name" value="Lant_dehydr_C"/>
    <property type="match status" value="1"/>
</dbReference>
<dbReference type="EMBL" id="BAAAEI010000006">
    <property type="protein sequence ID" value="GAA0352690.1"/>
    <property type="molecule type" value="Genomic_DNA"/>
</dbReference>
<dbReference type="Proteomes" id="UP001501757">
    <property type="component" value="Unassembled WGS sequence"/>
</dbReference>
<organism evidence="3 4">
    <name type="scientific">Bowmanella denitrificans</name>
    <dbReference type="NCBI Taxonomy" id="366582"/>
    <lineage>
        <taxon>Bacteria</taxon>
        <taxon>Pseudomonadati</taxon>
        <taxon>Pseudomonadota</taxon>
        <taxon>Gammaproteobacteria</taxon>
        <taxon>Alteromonadales</taxon>
        <taxon>Alteromonadaceae</taxon>
        <taxon>Bowmanella</taxon>
    </lineage>
</organism>